<sequence>MAKASAQTSSSQKNETSGRQIRPRRSGEETRREILVMTERLFRERGFGAVSIADIAAALAMSPANVFKHFSSKNALVDAIFLQQIRLLEHRIDPLDATHSPFQRMRHLAHSLMENHRRDLNDNPYIFEMILMTAKRELACGQHYENVITEQFAKIIRDGIKTGTYPPTDIDRSSRTALFALTSVLHPALIAHEDVDILATRCDELIHLLHAALRYGIDK</sequence>
<dbReference type="PROSITE" id="PS50977">
    <property type="entry name" value="HTH_TETR_2"/>
    <property type="match status" value="1"/>
</dbReference>
<keyword evidence="1" id="KW-0805">Transcription regulation</keyword>
<dbReference type="SUPFAM" id="SSF46689">
    <property type="entry name" value="Homeodomain-like"/>
    <property type="match status" value="1"/>
</dbReference>
<dbReference type="EMBL" id="JAVRAF010000006">
    <property type="protein sequence ID" value="MDX8304305.1"/>
    <property type="molecule type" value="Genomic_DNA"/>
</dbReference>
<dbReference type="InterPro" id="IPR041478">
    <property type="entry name" value="TetR_C_27"/>
</dbReference>
<dbReference type="RefSeq" id="WP_244910391.1">
    <property type="nucleotide sequence ID" value="NZ_CP192781.1"/>
</dbReference>
<dbReference type="InterPro" id="IPR009057">
    <property type="entry name" value="Homeodomain-like_sf"/>
</dbReference>
<proteinExistence type="predicted"/>
<dbReference type="PRINTS" id="PR00455">
    <property type="entry name" value="HTHTETR"/>
</dbReference>
<feature type="domain" description="HTH tetR-type" evidence="6">
    <location>
        <begin position="28"/>
        <end position="88"/>
    </location>
</feature>
<accession>A0AAW9FFN0</accession>
<evidence type="ECO:0000256" key="1">
    <source>
        <dbReference type="ARBA" id="ARBA00023015"/>
    </source>
</evidence>
<reference evidence="7" key="1">
    <citation type="journal article" date="2023" name="Phytobiomes J">
        <title>Deciphering the key players within the bacterial microbiota associated with aerial crown gall tumors on rhododendron: Insights into the gallobiome.</title>
        <authorList>
            <person name="Kuzmanovic N."/>
            <person name="Nesme J."/>
            <person name="Wolf J."/>
            <person name="Neumann-Schaal M."/>
            <person name="Petersen J."/>
            <person name="Fernandez-Gnecco G."/>
            <person name="Sproeer C."/>
            <person name="Bunk B."/>
            <person name="Overmann J."/>
            <person name="Sorensen S.J."/>
            <person name="Idczak E."/>
            <person name="Smalla K."/>
        </authorList>
    </citation>
    <scope>NUCLEOTIDE SEQUENCE</scope>
    <source>
        <strain evidence="7">Rho-11.1</strain>
    </source>
</reference>
<dbReference type="InterPro" id="IPR001647">
    <property type="entry name" value="HTH_TetR"/>
</dbReference>
<feature type="compositionally biased region" description="Low complexity" evidence="5">
    <location>
        <begin position="1"/>
        <end position="13"/>
    </location>
</feature>
<evidence type="ECO:0000256" key="4">
    <source>
        <dbReference type="PROSITE-ProRule" id="PRU00335"/>
    </source>
</evidence>
<evidence type="ECO:0000259" key="6">
    <source>
        <dbReference type="PROSITE" id="PS50977"/>
    </source>
</evidence>
<evidence type="ECO:0000313" key="7">
    <source>
        <dbReference type="EMBL" id="MDX8304305.1"/>
    </source>
</evidence>
<comment type="caution">
    <text evidence="7">The sequence shown here is derived from an EMBL/GenBank/DDBJ whole genome shotgun (WGS) entry which is preliminary data.</text>
</comment>
<gene>
    <name evidence="7" type="ORF">RMR22_18760</name>
</gene>
<evidence type="ECO:0000256" key="3">
    <source>
        <dbReference type="ARBA" id="ARBA00023163"/>
    </source>
</evidence>
<keyword evidence="2 4" id="KW-0238">DNA-binding</keyword>
<keyword evidence="3" id="KW-0804">Transcription</keyword>
<protein>
    <submittedName>
        <fullName evidence="7">TetR family transcriptional regulator</fullName>
    </submittedName>
</protein>
<dbReference type="Gene3D" id="1.10.357.10">
    <property type="entry name" value="Tetracycline Repressor, domain 2"/>
    <property type="match status" value="1"/>
</dbReference>
<dbReference type="Pfam" id="PF17935">
    <property type="entry name" value="TetR_C_27"/>
    <property type="match status" value="1"/>
</dbReference>
<name>A0AAW9FFN0_9HYPH</name>
<evidence type="ECO:0000256" key="2">
    <source>
        <dbReference type="ARBA" id="ARBA00023125"/>
    </source>
</evidence>
<feature type="region of interest" description="Disordered" evidence="5">
    <location>
        <begin position="1"/>
        <end position="30"/>
    </location>
</feature>
<dbReference type="GO" id="GO:0000976">
    <property type="term" value="F:transcription cis-regulatory region binding"/>
    <property type="evidence" value="ECO:0007669"/>
    <property type="project" value="TreeGrafter"/>
</dbReference>
<dbReference type="AlphaFoldDB" id="A0AAW9FFN0"/>
<dbReference type="PANTHER" id="PTHR30055:SF151">
    <property type="entry name" value="TRANSCRIPTIONAL REGULATORY PROTEIN"/>
    <property type="match status" value="1"/>
</dbReference>
<dbReference type="InterPro" id="IPR050109">
    <property type="entry name" value="HTH-type_TetR-like_transc_reg"/>
</dbReference>
<organism evidence="7">
    <name type="scientific">Agrobacterium rosae</name>
    <dbReference type="NCBI Taxonomy" id="1972867"/>
    <lineage>
        <taxon>Bacteria</taxon>
        <taxon>Pseudomonadati</taxon>
        <taxon>Pseudomonadota</taxon>
        <taxon>Alphaproteobacteria</taxon>
        <taxon>Hyphomicrobiales</taxon>
        <taxon>Rhizobiaceae</taxon>
        <taxon>Rhizobium/Agrobacterium group</taxon>
        <taxon>Agrobacterium</taxon>
    </lineage>
</organism>
<dbReference type="Pfam" id="PF00440">
    <property type="entry name" value="TetR_N"/>
    <property type="match status" value="1"/>
</dbReference>
<dbReference type="GO" id="GO:0003700">
    <property type="term" value="F:DNA-binding transcription factor activity"/>
    <property type="evidence" value="ECO:0007669"/>
    <property type="project" value="TreeGrafter"/>
</dbReference>
<dbReference type="PANTHER" id="PTHR30055">
    <property type="entry name" value="HTH-TYPE TRANSCRIPTIONAL REGULATOR RUTR"/>
    <property type="match status" value="1"/>
</dbReference>
<feature type="DNA-binding region" description="H-T-H motif" evidence="4">
    <location>
        <begin position="51"/>
        <end position="70"/>
    </location>
</feature>
<evidence type="ECO:0000256" key="5">
    <source>
        <dbReference type="SAM" id="MobiDB-lite"/>
    </source>
</evidence>